<evidence type="ECO:0000313" key="2">
    <source>
        <dbReference type="EMBL" id="KAF7431213.1"/>
    </source>
</evidence>
<dbReference type="GeneID" id="59376752"/>
<organism evidence="2 3">
    <name type="scientific">Pleurotus ostreatus</name>
    <name type="common">Oyster mushroom</name>
    <name type="synonym">White-rot fungus</name>
    <dbReference type="NCBI Taxonomy" id="5322"/>
    <lineage>
        <taxon>Eukaryota</taxon>
        <taxon>Fungi</taxon>
        <taxon>Dikarya</taxon>
        <taxon>Basidiomycota</taxon>
        <taxon>Agaricomycotina</taxon>
        <taxon>Agaricomycetes</taxon>
        <taxon>Agaricomycetidae</taxon>
        <taxon>Agaricales</taxon>
        <taxon>Pleurotineae</taxon>
        <taxon>Pleurotaceae</taxon>
        <taxon>Pleurotus</taxon>
    </lineage>
</organism>
<reference evidence="2" key="1">
    <citation type="submission" date="2019-07" db="EMBL/GenBank/DDBJ databases">
        <authorList>
            <person name="Palmer J.M."/>
        </authorList>
    </citation>
    <scope>NUCLEOTIDE SEQUENCE</scope>
    <source>
        <strain evidence="2">PC9</strain>
    </source>
</reference>
<sequence>MFKSFIIIYAIAALAGAQDAPVFTADRVVNKVVDEAPFLTVSTEFITWTQSPSIIESDVSTTSATVSVGF</sequence>
<keyword evidence="3" id="KW-1185">Reference proteome</keyword>
<gene>
    <name evidence="2" type="ORF">PC9H_006934</name>
</gene>
<feature type="signal peptide" evidence="1">
    <location>
        <begin position="1"/>
        <end position="17"/>
    </location>
</feature>
<accession>A0A8H6ZX54</accession>
<evidence type="ECO:0000313" key="3">
    <source>
        <dbReference type="Proteomes" id="UP000623687"/>
    </source>
</evidence>
<name>A0A8H6ZX54_PLEOS</name>
<dbReference type="EMBL" id="JACETU010000004">
    <property type="protein sequence ID" value="KAF7431213.1"/>
    <property type="molecule type" value="Genomic_DNA"/>
</dbReference>
<protein>
    <submittedName>
        <fullName evidence="2">Uncharacterized protein</fullName>
    </submittedName>
</protein>
<comment type="caution">
    <text evidence="2">The sequence shown here is derived from an EMBL/GenBank/DDBJ whole genome shotgun (WGS) entry which is preliminary data.</text>
</comment>
<dbReference type="Proteomes" id="UP000623687">
    <property type="component" value="Unassembled WGS sequence"/>
</dbReference>
<evidence type="ECO:0000256" key="1">
    <source>
        <dbReference type="SAM" id="SignalP"/>
    </source>
</evidence>
<feature type="chain" id="PRO_5034319988" evidence="1">
    <location>
        <begin position="18"/>
        <end position="70"/>
    </location>
</feature>
<dbReference type="AlphaFoldDB" id="A0A8H6ZX54"/>
<dbReference type="VEuPathDB" id="FungiDB:PC9H_006934"/>
<keyword evidence="1" id="KW-0732">Signal</keyword>
<dbReference type="RefSeq" id="XP_036632491.1">
    <property type="nucleotide sequence ID" value="XM_036776472.1"/>
</dbReference>
<proteinExistence type="predicted"/>
<dbReference type="OrthoDB" id="3025387at2759"/>